<reference evidence="1" key="1">
    <citation type="submission" date="2019-08" db="EMBL/GenBank/DDBJ databases">
        <authorList>
            <person name="Kucharzyk K."/>
            <person name="Murdoch R.W."/>
            <person name="Higgins S."/>
            <person name="Loffler F."/>
        </authorList>
    </citation>
    <scope>NUCLEOTIDE SEQUENCE</scope>
</reference>
<protein>
    <recommendedName>
        <fullName evidence="2">Winged helix DNA-binding domain-containing protein</fullName>
    </recommendedName>
</protein>
<dbReference type="InterPro" id="IPR009351">
    <property type="entry name" value="AlkZ-like"/>
</dbReference>
<gene>
    <name evidence="1" type="ORF">SDC9_191228</name>
</gene>
<dbReference type="PANTHER" id="PTHR30528:SF0">
    <property type="entry name" value="CYTOPLASMIC PROTEIN"/>
    <property type="match status" value="1"/>
</dbReference>
<sequence>MLRFLAPLDCFLWDRKLIQALFGYSYTWEIYKKPEQREFGYYVLPILYGEQFVGRIEPVCRRKQGFMEVKGLWWEPDVVVHADLKQALRSELQRLAEWNQCKWLDTL</sequence>
<dbReference type="EMBL" id="VSSQ01102202">
    <property type="protein sequence ID" value="MPN43668.1"/>
    <property type="molecule type" value="Genomic_DNA"/>
</dbReference>
<evidence type="ECO:0008006" key="2">
    <source>
        <dbReference type="Google" id="ProtNLM"/>
    </source>
</evidence>
<name>A0A645HXD2_9ZZZZ</name>
<evidence type="ECO:0000313" key="1">
    <source>
        <dbReference type="EMBL" id="MPN43668.1"/>
    </source>
</evidence>
<proteinExistence type="predicted"/>
<dbReference type="Pfam" id="PF06224">
    <property type="entry name" value="AlkZ-like"/>
    <property type="match status" value="1"/>
</dbReference>
<organism evidence="1">
    <name type="scientific">bioreactor metagenome</name>
    <dbReference type="NCBI Taxonomy" id="1076179"/>
    <lineage>
        <taxon>unclassified sequences</taxon>
        <taxon>metagenomes</taxon>
        <taxon>ecological metagenomes</taxon>
    </lineage>
</organism>
<dbReference type="PANTHER" id="PTHR30528">
    <property type="entry name" value="CYTOPLASMIC PROTEIN"/>
    <property type="match status" value="1"/>
</dbReference>
<comment type="caution">
    <text evidence="1">The sequence shown here is derived from an EMBL/GenBank/DDBJ whole genome shotgun (WGS) entry which is preliminary data.</text>
</comment>
<accession>A0A645HXD2</accession>
<dbReference type="AlphaFoldDB" id="A0A645HXD2"/>